<organism evidence="5 6">
    <name type="scientific">Exidia glandulosa HHB12029</name>
    <dbReference type="NCBI Taxonomy" id="1314781"/>
    <lineage>
        <taxon>Eukaryota</taxon>
        <taxon>Fungi</taxon>
        <taxon>Dikarya</taxon>
        <taxon>Basidiomycota</taxon>
        <taxon>Agaricomycotina</taxon>
        <taxon>Agaricomycetes</taxon>
        <taxon>Auriculariales</taxon>
        <taxon>Exidiaceae</taxon>
        <taxon>Exidia</taxon>
    </lineage>
</organism>
<dbReference type="InterPro" id="IPR013595">
    <property type="entry name" value="Pept_S33_TAP-like_C"/>
</dbReference>
<reference evidence="5 6" key="1">
    <citation type="journal article" date="2016" name="Mol. Biol. Evol.">
        <title>Comparative Genomics of Early-Diverging Mushroom-Forming Fungi Provides Insights into the Origins of Lignocellulose Decay Capabilities.</title>
        <authorList>
            <person name="Nagy L.G."/>
            <person name="Riley R."/>
            <person name="Tritt A."/>
            <person name="Adam C."/>
            <person name="Daum C."/>
            <person name="Floudas D."/>
            <person name="Sun H."/>
            <person name="Yadav J.S."/>
            <person name="Pangilinan J."/>
            <person name="Larsson K.H."/>
            <person name="Matsuura K."/>
            <person name="Barry K."/>
            <person name="Labutti K."/>
            <person name="Kuo R."/>
            <person name="Ohm R.A."/>
            <person name="Bhattacharya S.S."/>
            <person name="Shirouzu T."/>
            <person name="Yoshinaga Y."/>
            <person name="Martin F.M."/>
            <person name="Grigoriev I.V."/>
            <person name="Hibbett D.S."/>
        </authorList>
    </citation>
    <scope>NUCLEOTIDE SEQUENCE [LARGE SCALE GENOMIC DNA]</scope>
    <source>
        <strain evidence="5 6">HHB12029</strain>
    </source>
</reference>
<keyword evidence="2 5" id="KW-0378">Hydrolase</keyword>
<dbReference type="InterPro" id="IPR000073">
    <property type="entry name" value="AB_hydrolase_1"/>
</dbReference>
<name>A0A165MHJ4_EXIGL</name>
<dbReference type="AlphaFoldDB" id="A0A165MHJ4"/>
<dbReference type="PANTHER" id="PTHR43248:SF25">
    <property type="entry name" value="AB HYDROLASE-1 DOMAIN-CONTAINING PROTEIN-RELATED"/>
    <property type="match status" value="1"/>
</dbReference>
<feature type="domain" description="Peptidase S33 tripeptidyl aminopeptidase-like C-terminal" evidence="4">
    <location>
        <begin position="383"/>
        <end position="474"/>
    </location>
</feature>
<dbReference type="InParanoid" id="A0A165MHJ4"/>
<sequence>MERQLSASPSFHWVDCYGYLKCARFEVPLDYAEAGGAKASIAVAKLPSKYSANEAEYRGPIFYNPGGPGGSGLGFIRGAGLLVSTLFGDEYDHIGFDPRGVGASTPSPTVFLSESERRMWLRLGHDSVNASAAGLGEVIAKSHVLGDLAVARANTTARHVGTADVATDIIEMNKALGRDKVMYWGGSYGTVLGITLAAMFPDKIARLVVDSVAEVNNYYTTQWTDSVANADDTLDWLFTSCSTSSACALHEPSPAAVRARYERIVDNLLRHPVAVVDGAIYGMVDWDMARGVVFESLYAPYNSFPKLAQALADLEAGDGRAMYVLSGRDDSTWRCDSPSTSDVQPEINTAILCGDGDPVLDDHEQLELWQAELRKSGSWADMMSVRPACAGWKTQTKNPFRGPFAGETSHPILLMGNTADPVCPLWGANKTSKAFPGSAVVAVDAPGHGAIVAHSLCALKHLRTYMRDGVLPQDSFTLCKTDAPIFPPDVETEMPLSMSEDDEQLLELSKALQRQIQLPKLFDVRP</sequence>
<dbReference type="STRING" id="1314781.A0A165MHJ4"/>
<evidence type="ECO:0000259" key="4">
    <source>
        <dbReference type="Pfam" id="PF08386"/>
    </source>
</evidence>
<dbReference type="EMBL" id="KV425911">
    <property type="protein sequence ID" value="KZV99275.1"/>
    <property type="molecule type" value="Genomic_DNA"/>
</dbReference>
<protein>
    <submittedName>
        <fullName evidence="5">Alpha/beta-hydrolase</fullName>
    </submittedName>
</protein>
<feature type="domain" description="AB hydrolase-1" evidence="3">
    <location>
        <begin position="60"/>
        <end position="371"/>
    </location>
</feature>
<gene>
    <name evidence="5" type="ORF">EXIGLDRAFT_605941</name>
</gene>
<dbReference type="OrthoDB" id="425534at2759"/>
<dbReference type="SUPFAM" id="SSF53474">
    <property type="entry name" value="alpha/beta-Hydrolases"/>
    <property type="match status" value="1"/>
</dbReference>
<dbReference type="GO" id="GO:0016787">
    <property type="term" value="F:hydrolase activity"/>
    <property type="evidence" value="ECO:0007669"/>
    <property type="project" value="UniProtKB-KW"/>
</dbReference>
<dbReference type="Pfam" id="PF08386">
    <property type="entry name" value="Abhydrolase_4"/>
    <property type="match status" value="1"/>
</dbReference>
<evidence type="ECO:0000256" key="1">
    <source>
        <dbReference type="ARBA" id="ARBA00010088"/>
    </source>
</evidence>
<evidence type="ECO:0000256" key="2">
    <source>
        <dbReference type="ARBA" id="ARBA00022801"/>
    </source>
</evidence>
<proteinExistence type="inferred from homology"/>
<dbReference type="Proteomes" id="UP000077266">
    <property type="component" value="Unassembled WGS sequence"/>
</dbReference>
<dbReference type="Pfam" id="PF00561">
    <property type="entry name" value="Abhydrolase_1"/>
    <property type="match status" value="1"/>
</dbReference>
<dbReference type="Gene3D" id="3.40.50.1820">
    <property type="entry name" value="alpha/beta hydrolase"/>
    <property type="match status" value="1"/>
</dbReference>
<dbReference type="InterPro" id="IPR051601">
    <property type="entry name" value="Serine_prot/Carboxylest_S33"/>
</dbReference>
<keyword evidence="6" id="KW-1185">Reference proteome</keyword>
<evidence type="ECO:0000313" key="6">
    <source>
        <dbReference type="Proteomes" id="UP000077266"/>
    </source>
</evidence>
<comment type="similarity">
    <text evidence="1">Belongs to the peptidase S33 family.</text>
</comment>
<dbReference type="InterPro" id="IPR029058">
    <property type="entry name" value="AB_hydrolase_fold"/>
</dbReference>
<evidence type="ECO:0000259" key="3">
    <source>
        <dbReference type="Pfam" id="PF00561"/>
    </source>
</evidence>
<dbReference type="PANTHER" id="PTHR43248">
    <property type="entry name" value="2-SUCCINYL-6-HYDROXY-2,4-CYCLOHEXADIENE-1-CARBOXYLATE SYNTHASE"/>
    <property type="match status" value="1"/>
</dbReference>
<accession>A0A165MHJ4</accession>
<evidence type="ECO:0000313" key="5">
    <source>
        <dbReference type="EMBL" id="KZV99275.1"/>
    </source>
</evidence>